<dbReference type="InterPro" id="IPR007267">
    <property type="entry name" value="GtrA_DPMS_TM"/>
</dbReference>
<feature type="transmembrane region" description="Helical" evidence="5">
    <location>
        <begin position="37"/>
        <end position="56"/>
    </location>
</feature>
<keyword evidence="3 5" id="KW-1133">Transmembrane helix</keyword>
<feature type="transmembrane region" description="Helical" evidence="5">
    <location>
        <begin position="12"/>
        <end position="31"/>
    </location>
</feature>
<evidence type="ECO:0000313" key="7">
    <source>
        <dbReference type="EMBL" id="VFJ57207.1"/>
    </source>
</evidence>
<evidence type="ECO:0000256" key="4">
    <source>
        <dbReference type="ARBA" id="ARBA00023136"/>
    </source>
</evidence>
<proteinExistence type="predicted"/>
<keyword evidence="2 5" id="KW-0812">Transmembrane</keyword>
<dbReference type="GO" id="GO:0000271">
    <property type="term" value="P:polysaccharide biosynthetic process"/>
    <property type="evidence" value="ECO:0007669"/>
    <property type="project" value="InterPro"/>
</dbReference>
<dbReference type="GO" id="GO:0016020">
    <property type="term" value="C:membrane"/>
    <property type="evidence" value="ECO:0007669"/>
    <property type="project" value="UniProtKB-SubCell"/>
</dbReference>
<evidence type="ECO:0000256" key="5">
    <source>
        <dbReference type="SAM" id="Phobius"/>
    </source>
</evidence>
<feature type="domain" description="GtrA/DPMS transmembrane" evidence="6">
    <location>
        <begin position="9"/>
        <end position="131"/>
    </location>
</feature>
<reference evidence="7" key="1">
    <citation type="submission" date="2019-02" db="EMBL/GenBank/DDBJ databases">
        <authorList>
            <person name="Gruber-Vodicka R. H."/>
            <person name="Seah K. B. B."/>
        </authorList>
    </citation>
    <scope>NUCLEOTIDE SEQUENCE</scope>
    <source>
        <strain evidence="7">BECK_DK47</strain>
    </source>
</reference>
<evidence type="ECO:0000256" key="3">
    <source>
        <dbReference type="ARBA" id="ARBA00022989"/>
    </source>
</evidence>
<accession>A0A450ST07</accession>
<comment type="subcellular location">
    <subcellularLocation>
        <location evidence="1">Membrane</location>
        <topology evidence="1">Multi-pass membrane protein</topology>
    </subcellularLocation>
</comment>
<protein>
    <submittedName>
        <fullName evidence="7">GtrA-like protein</fullName>
    </submittedName>
</protein>
<evidence type="ECO:0000256" key="1">
    <source>
        <dbReference type="ARBA" id="ARBA00004141"/>
    </source>
</evidence>
<dbReference type="NCBIfam" id="NF037976">
    <property type="entry name" value="gtrA_1"/>
    <property type="match status" value="1"/>
</dbReference>
<evidence type="ECO:0000256" key="2">
    <source>
        <dbReference type="ARBA" id="ARBA00022692"/>
    </source>
</evidence>
<keyword evidence="4 5" id="KW-0472">Membrane</keyword>
<gene>
    <name evidence="7" type="ORF">BECKDK2373B_GA0170837_106416</name>
</gene>
<evidence type="ECO:0000259" key="6">
    <source>
        <dbReference type="Pfam" id="PF04138"/>
    </source>
</evidence>
<dbReference type="EMBL" id="CAADEX010000064">
    <property type="protein sequence ID" value="VFJ57207.1"/>
    <property type="molecule type" value="Genomic_DNA"/>
</dbReference>
<dbReference type="AlphaFoldDB" id="A0A450ST07"/>
<feature type="transmembrane region" description="Helical" evidence="5">
    <location>
        <begin position="105"/>
        <end position="125"/>
    </location>
</feature>
<dbReference type="Pfam" id="PF04138">
    <property type="entry name" value="GtrA_DPMS_TM"/>
    <property type="match status" value="1"/>
</dbReference>
<feature type="transmembrane region" description="Helical" evidence="5">
    <location>
        <begin position="76"/>
        <end position="93"/>
    </location>
</feature>
<organism evidence="7">
    <name type="scientific">Candidatus Kentrum sp. DK</name>
    <dbReference type="NCBI Taxonomy" id="2126562"/>
    <lineage>
        <taxon>Bacteria</taxon>
        <taxon>Pseudomonadati</taxon>
        <taxon>Pseudomonadota</taxon>
        <taxon>Gammaproteobacteria</taxon>
        <taxon>Candidatus Kentrum</taxon>
    </lineage>
</organism>
<sequence>MTLQTLVLRYTLFAVLATLANLAAQRLVLWFGDSGTLFAVAVAAGTSVGLVLKYALDKRWIFHDLSTGIRAHGRKFPLYTAMGIVTTVIFWGVETTFWLIWQTDAMRELGAVIGLSIGYVVKYNLDRRFVFIDTRLVHAL</sequence>
<name>A0A450ST07_9GAMM</name>